<dbReference type="GO" id="GO:0044205">
    <property type="term" value="P:'de novo' UMP biosynthetic process"/>
    <property type="evidence" value="ECO:0007669"/>
    <property type="project" value="UniProtKB-UniRule"/>
</dbReference>
<dbReference type="Pfam" id="PF00988">
    <property type="entry name" value="CPSase_sm_chain"/>
    <property type="match status" value="1"/>
</dbReference>
<keyword evidence="6 13" id="KW-0028">Amino-acid biosynthesis</keyword>
<dbReference type="HAMAP" id="MF_01209">
    <property type="entry name" value="CPSase_S_chain"/>
    <property type="match status" value="1"/>
</dbReference>
<organism evidence="15 16">
    <name type="scientific">Denitromonas halophila</name>
    <dbReference type="NCBI Taxonomy" id="1629404"/>
    <lineage>
        <taxon>Bacteria</taxon>
        <taxon>Pseudomonadati</taxon>
        <taxon>Pseudomonadota</taxon>
        <taxon>Betaproteobacteria</taxon>
        <taxon>Rhodocyclales</taxon>
        <taxon>Zoogloeaceae</taxon>
        <taxon>Denitromonas</taxon>
    </lineage>
</organism>
<feature type="active site" description="Nucleophile" evidence="13">
    <location>
        <position position="271"/>
    </location>
</feature>
<comment type="similarity">
    <text evidence="3 13">Belongs to the CarA family.</text>
</comment>
<evidence type="ECO:0000256" key="7">
    <source>
        <dbReference type="ARBA" id="ARBA00022741"/>
    </source>
</evidence>
<dbReference type="GO" id="GO:0006207">
    <property type="term" value="P:'de novo' pyrimidine nucleobase biosynthetic process"/>
    <property type="evidence" value="ECO:0007669"/>
    <property type="project" value="InterPro"/>
</dbReference>
<dbReference type="PROSITE" id="PS51273">
    <property type="entry name" value="GATASE_TYPE_1"/>
    <property type="match status" value="1"/>
</dbReference>
<evidence type="ECO:0000256" key="9">
    <source>
        <dbReference type="ARBA" id="ARBA00022962"/>
    </source>
</evidence>
<comment type="catalytic activity">
    <reaction evidence="11 13">
        <text>hydrogencarbonate + L-glutamine + 2 ATP + H2O = carbamoyl phosphate + L-glutamate + 2 ADP + phosphate + 2 H(+)</text>
        <dbReference type="Rhea" id="RHEA:18633"/>
        <dbReference type="ChEBI" id="CHEBI:15377"/>
        <dbReference type="ChEBI" id="CHEBI:15378"/>
        <dbReference type="ChEBI" id="CHEBI:17544"/>
        <dbReference type="ChEBI" id="CHEBI:29985"/>
        <dbReference type="ChEBI" id="CHEBI:30616"/>
        <dbReference type="ChEBI" id="CHEBI:43474"/>
        <dbReference type="ChEBI" id="CHEBI:58228"/>
        <dbReference type="ChEBI" id="CHEBI:58359"/>
        <dbReference type="ChEBI" id="CHEBI:456216"/>
        <dbReference type="EC" id="6.3.5.5"/>
    </reaction>
</comment>
<dbReference type="OrthoDB" id="9804328at2"/>
<feature type="active site" evidence="13">
    <location>
        <position position="357"/>
    </location>
</feature>
<dbReference type="InterPro" id="IPR006274">
    <property type="entry name" value="CarbamoylP_synth_ssu"/>
</dbReference>
<feature type="domain" description="Carbamoyl-phosphate synthase small subunit N-terminal" evidence="14">
    <location>
        <begin position="5"/>
        <end position="135"/>
    </location>
</feature>
<protein>
    <recommendedName>
        <fullName evidence="13">Carbamoyl phosphate synthase small chain</fullName>
        <ecNumber evidence="13">6.3.5.5</ecNumber>
    </recommendedName>
    <alternativeName>
        <fullName evidence="13">Carbamoyl phosphate synthetase glutamine chain</fullName>
    </alternativeName>
</protein>
<dbReference type="UniPathway" id="UPA00068">
    <property type="reaction ID" value="UER00171"/>
</dbReference>
<dbReference type="SUPFAM" id="SSF52317">
    <property type="entry name" value="Class I glutamine amidotransferase-like"/>
    <property type="match status" value="1"/>
</dbReference>
<dbReference type="PRINTS" id="PR00096">
    <property type="entry name" value="GATASE"/>
</dbReference>
<sequence length="379" mass="40305">MTQFPRAILVLADGTVFSGKGIGAVGQTVGEVVFNTAMSGYQEILTDPSYSRQIVTLTYPHIGNTGVNAEDVESGRIHAAGLVIRDLPLRASNWRMSKTLDAYLRDEGVVAIADIDTRRLTRVLREKGAQAGCIVTAGEDGVIDTQAALAAARAFPGLAGMDLAKEVTAEATQQWAETEWDLADGYGALDASKHHVVAYDFGVKRNILRMLASRGCRLTVVPAQTPADEVLAMNPDGVFLSNGPGDPEPCDYAISAIKTIVDKGVPTFGICLGHQLLALASGGRTAKMKFGHHGANHPVKDLDSGQVMITSQNHGFAVDADSLPANLRATHVSLFDGSLQGIARTDAPAFSFQGHPEASPGPHDVAYLFDRFIKLMDAR</sequence>
<reference evidence="15 16" key="1">
    <citation type="submission" date="2019-07" db="EMBL/GenBank/DDBJ databases">
        <title>The pathways for chlorine oxyanion respiration interact through the shared metabolite chlorate.</title>
        <authorList>
            <person name="Barnum T.P."/>
            <person name="Cheng Y."/>
            <person name="Hill K.A."/>
            <person name="Lucas L.N."/>
            <person name="Carlson H.K."/>
            <person name="Coates J.D."/>
        </authorList>
    </citation>
    <scope>NUCLEOTIDE SEQUENCE [LARGE SCALE GENOMIC DNA]</scope>
    <source>
        <strain evidence="15 16">SFB-3</strain>
    </source>
</reference>
<feature type="binding site" evidence="13">
    <location>
        <position position="49"/>
    </location>
    <ligand>
        <name>L-glutamine</name>
        <dbReference type="ChEBI" id="CHEBI:58359"/>
    </ligand>
</feature>
<dbReference type="NCBIfam" id="TIGR01368">
    <property type="entry name" value="CPSaseIIsmall"/>
    <property type="match status" value="1"/>
</dbReference>
<dbReference type="SUPFAM" id="SSF52021">
    <property type="entry name" value="Carbamoyl phosphate synthetase, small subunit N-terminal domain"/>
    <property type="match status" value="1"/>
</dbReference>
<feature type="region of interest" description="CPSase" evidence="13">
    <location>
        <begin position="1"/>
        <end position="186"/>
    </location>
</feature>
<evidence type="ECO:0000256" key="10">
    <source>
        <dbReference type="ARBA" id="ARBA00022975"/>
    </source>
</evidence>
<evidence type="ECO:0000256" key="11">
    <source>
        <dbReference type="ARBA" id="ARBA00048816"/>
    </source>
</evidence>
<dbReference type="GO" id="GO:0005524">
    <property type="term" value="F:ATP binding"/>
    <property type="evidence" value="ECO:0007669"/>
    <property type="project" value="UniProtKB-UniRule"/>
</dbReference>
<dbReference type="InterPro" id="IPR017926">
    <property type="entry name" value="GATASE"/>
</dbReference>
<evidence type="ECO:0000313" key="15">
    <source>
        <dbReference type="EMBL" id="TVO58013.1"/>
    </source>
</evidence>
<dbReference type="Pfam" id="PF00117">
    <property type="entry name" value="GATase"/>
    <property type="match status" value="1"/>
</dbReference>
<evidence type="ECO:0000313" key="16">
    <source>
        <dbReference type="Proteomes" id="UP000319502"/>
    </source>
</evidence>
<name>A0A557QYM5_9RHOO</name>
<accession>A0A557QYM5</accession>
<feature type="binding site" evidence="13">
    <location>
        <position position="243"/>
    </location>
    <ligand>
        <name>L-glutamine</name>
        <dbReference type="ChEBI" id="CHEBI:58359"/>
    </ligand>
</feature>
<dbReference type="FunFam" id="3.40.50.880:FF:000011">
    <property type="entry name" value="Carbamoyl-phosphate synthase small chain"/>
    <property type="match status" value="1"/>
</dbReference>
<dbReference type="CDD" id="cd01744">
    <property type="entry name" value="GATase1_CPSase"/>
    <property type="match status" value="1"/>
</dbReference>
<dbReference type="InterPro" id="IPR036480">
    <property type="entry name" value="CarbP_synth_ssu_N_sf"/>
</dbReference>
<feature type="binding site" evidence="13">
    <location>
        <position position="315"/>
    </location>
    <ligand>
        <name>L-glutamine</name>
        <dbReference type="ChEBI" id="CHEBI:58359"/>
    </ligand>
</feature>
<feature type="binding site" evidence="13">
    <location>
        <position position="316"/>
    </location>
    <ligand>
        <name>L-glutamine</name>
        <dbReference type="ChEBI" id="CHEBI:58359"/>
    </ligand>
</feature>
<dbReference type="GO" id="GO:0004359">
    <property type="term" value="F:glutaminase activity"/>
    <property type="evidence" value="ECO:0007669"/>
    <property type="project" value="RHEA"/>
</dbReference>
<evidence type="ECO:0000256" key="12">
    <source>
        <dbReference type="ARBA" id="ARBA00049285"/>
    </source>
</evidence>
<keyword evidence="4 13" id="KW-0055">Arginine biosynthesis</keyword>
<dbReference type="PANTHER" id="PTHR43418">
    <property type="entry name" value="MULTIFUNCTIONAL TRYPTOPHAN BIOSYNTHESIS PROTEIN-RELATED"/>
    <property type="match status" value="1"/>
</dbReference>
<keyword evidence="5 13" id="KW-0436">Ligase</keyword>
<dbReference type="InterPro" id="IPR035686">
    <property type="entry name" value="CPSase_GATase1"/>
</dbReference>
<dbReference type="InterPro" id="IPR002474">
    <property type="entry name" value="CarbamoylP_synth_ssu_N"/>
</dbReference>
<dbReference type="PANTHER" id="PTHR43418:SF7">
    <property type="entry name" value="CARBAMOYL-PHOSPHATE SYNTHASE SMALL CHAIN"/>
    <property type="match status" value="1"/>
</dbReference>
<dbReference type="RefSeq" id="WP_144308788.1">
    <property type="nucleotide sequence ID" value="NZ_VMNK01000005.1"/>
</dbReference>
<keyword evidence="9 13" id="KW-0315">Glutamine amidotransferase</keyword>
<gene>
    <name evidence="13 15" type="primary">carA</name>
    <name evidence="15" type="ORF">FHP91_06310</name>
</gene>
<dbReference type="PRINTS" id="PR00097">
    <property type="entry name" value="ANTSNTHASEII"/>
</dbReference>
<evidence type="ECO:0000256" key="3">
    <source>
        <dbReference type="ARBA" id="ARBA00007800"/>
    </source>
</evidence>
<proteinExistence type="inferred from homology"/>
<dbReference type="InterPro" id="IPR029062">
    <property type="entry name" value="Class_I_gatase-like"/>
</dbReference>
<keyword evidence="7 13" id="KW-0547">Nucleotide-binding</keyword>
<comment type="caution">
    <text evidence="15">The sequence shown here is derived from an EMBL/GenBank/DDBJ whole genome shotgun (WGS) entry which is preliminary data.</text>
</comment>
<comment type="catalytic activity">
    <reaction evidence="12 13">
        <text>L-glutamine + H2O = L-glutamate + NH4(+)</text>
        <dbReference type="Rhea" id="RHEA:15889"/>
        <dbReference type="ChEBI" id="CHEBI:15377"/>
        <dbReference type="ChEBI" id="CHEBI:28938"/>
        <dbReference type="ChEBI" id="CHEBI:29985"/>
        <dbReference type="ChEBI" id="CHEBI:58359"/>
    </reaction>
</comment>
<dbReference type="AlphaFoldDB" id="A0A557QYM5"/>
<dbReference type="NCBIfam" id="NF009475">
    <property type="entry name" value="PRK12838.1"/>
    <property type="match status" value="1"/>
</dbReference>
<evidence type="ECO:0000256" key="1">
    <source>
        <dbReference type="ARBA" id="ARBA00004812"/>
    </source>
</evidence>
<dbReference type="Proteomes" id="UP000319502">
    <property type="component" value="Unassembled WGS sequence"/>
</dbReference>
<dbReference type="SMART" id="SM01097">
    <property type="entry name" value="CPSase_sm_chain"/>
    <property type="match status" value="1"/>
</dbReference>
<dbReference type="Gene3D" id="3.40.50.880">
    <property type="match status" value="1"/>
</dbReference>
<dbReference type="GO" id="GO:0006526">
    <property type="term" value="P:L-arginine biosynthetic process"/>
    <property type="evidence" value="ECO:0007669"/>
    <property type="project" value="UniProtKB-UniRule"/>
</dbReference>
<comment type="function">
    <text evidence="13">Small subunit of the glutamine-dependent carbamoyl phosphate synthetase (CPSase). CPSase catalyzes the formation of carbamoyl phosphate from the ammonia moiety of glutamine, carbonate, and phosphate donated by ATP, constituting the first step of 2 biosynthetic pathways, one leading to arginine and/or urea and the other to pyrimidine nucleotides. The small subunit (glutamine amidotransferase) binds and cleaves glutamine to supply the large subunit with the substrate ammonia.</text>
</comment>
<dbReference type="PRINTS" id="PR00099">
    <property type="entry name" value="CPSGATASE"/>
</dbReference>
<evidence type="ECO:0000256" key="13">
    <source>
        <dbReference type="HAMAP-Rule" id="MF_01209"/>
    </source>
</evidence>
<evidence type="ECO:0000259" key="14">
    <source>
        <dbReference type="SMART" id="SM01097"/>
    </source>
</evidence>
<keyword evidence="8 13" id="KW-0067">ATP-binding</keyword>
<dbReference type="Gene3D" id="3.50.30.20">
    <property type="entry name" value="Carbamoyl-phosphate synthase small subunit, N-terminal domain"/>
    <property type="match status" value="1"/>
</dbReference>
<dbReference type="EC" id="6.3.5.5" evidence="13"/>
<keyword evidence="10 13" id="KW-0665">Pyrimidine biosynthesis</keyword>
<feature type="binding site" evidence="13">
    <location>
        <position position="313"/>
    </location>
    <ligand>
        <name>L-glutamine</name>
        <dbReference type="ChEBI" id="CHEBI:58359"/>
    </ligand>
</feature>
<dbReference type="GO" id="GO:0004088">
    <property type="term" value="F:carbamoyl-phosphate synthase (glutamine-hydrolyzing) activity"/>
    <property type="evidence" value="ECO:0007669"/>
    <property type="project" value="UniProtKB-UniRule"/>
</dbReference>
<dbReference type="GO" id="GO:0006541">
    <property type="term" value="P:glutamine metabolic process"/>
    <property type="evidence" value="ECO:0007669"/>
    <property type="project" value="InterPro"/>
</dbReference>
<feature type="binding site" evidence="13">
    <location>
        <position position="272"/>
    </location>
    <ligand>
        <name>L-glutamine</name>
        <dbReference type="ChEBI" id="CHEBI:58359"/>
    </ligand>
</feature>
<feature type="binding site" evidence="13">
    <location>
        <position position="245"/>
    </location>
    <ligand>
        <name>L-glutamine</name>
        <dbReference type="ChEBI" id="CHEBI:58359"/>
    </ligand>
</feature>
<dbReference type="EMBL" id="VMNK01000005">
    <property type="protein sequence ID" value="TVO58013.1"/>
    <property type="molecule type" value="Genomic_DNA"/>
</dbReference>
<dbReference type="UniPathway" id="UPA00070">
    <property type="reaction ID" value="UER00115"/>
</dbReference>
<evidence type="ECO:0000256" key="6">
    <source>
        <dbReference type="ARBA" id="ARBA00022605"/>
    </source>
</evidence>
<evidence type="ECO:0000256" key="8">
    <source>
        <dbReference type="ARBA" id="ARBA00022840"/>
    </source>
</evidence>
<evidence type="ECO:0000256" key="4">
    <source>
        <dbReference type="ARBA" id="ARBA00022571"/>
    </source>
</evidence>
<comment type="subunit">
    <text evidence="13">Composed of two chains; the small (or glutamine) chain promotes the hydrolysis of glutamine to ammonia, which is used by the large (or ammonia) chain to synthesize carbamoyl phosphate. Tetramer of heterodimers (alpha,beta)4.</text>
</comment>
<feature type="binding site" evidence="13">
    <location>
        <position position="275"/>
    </location>
    <ligand>
        <name>L-glutamine</name>
        <dbReference type="ChEBI" id="CHEBI:58359"/>
    </ligand>
</feature>
<evidence type="ECO:0000256" key="2">
    <source>
        <dbReference type="ARBA" id="ARBA00005077"/>
    </source>
</evidence>
<dbReference type="InterPro" id="IPR050472">
    <property type="entry name" value="Anth_synth/Amidotransfase"/>
</dbReference>
<dbReference type="FunFam" id="3.50.30.20:FF:000001">
    <property type="entry name" value="Carbamoyl-phosphate synthase small chain"/>
    <property type="match status" value="1"/>
</dbReference>
<evidence type="ECO:0000256" key="5">
    <source>
        <dbReference type="ARBA" id="ARBA00022598"/>
    </source>
</evidence>
<keyword evidence="16" id="KW-1185">Reference proteome</keyword>
<comment type="pathway">
    <text evidence="1 13">Pyrimidine metabolism; UMP biosynthesis via de novo pathway; (S)-dihydroorotate from bicarbonate: step 1/3.</text>
</comment>
<feature type="active site" evidence="13">
    <location>
        <position position="355"/>
    </location>
</feature>
<comment type="pathway">
    <text evidence="2 13">Amino-acid biosynthesis; L-arginine biosynthesis; carbamoyl phosphate from bicarbonate: step 1/1.</text>
</comment>